<dbReference type="InterPro" id="IPR001119">
    <property type="entry name" value="SLH_dom"/>
</dbReference>
<dbReference type="AlphaFoldDB" id="A0A399EIU3"/>
<reference evidence="3 4" key="1">
    <citation type="submission" date="2018-08" db="EMBL/GenBank/DDBJ databases">
        <title>Meiothermus roseus NBRC 110900 genome sequencing project.</title>
        <authorList>
            <person name="Da Costa M.S."/>
            <person name="Albuquerque L."/>
            <person name="Raposo P."/>
            <person name="Froufe H.J.C."/>
            <person name="Barroso C.S."/>
            <person name="Egas C."/>
        </authorList>
    </citation>
    <scope>NUCLEOTIDE SEQUENCE [LARGE SCALE GENOMIC DNA]</scope>
    <source>
        <strain evidence="3 4">NBRC 110900</strain>
    </source>
</reference>
<feature type="signal peptide" evidence="1">
    <location>
        <begin position="1"/>
        <end position="19"/>
    </location>
</feature>
<dbReference type="RefSeq" id="WP_182482803.1">
    <property type="nucleotide sequence ID" value="NZ_QWLA01000054.1"/>
</dbReference>
<keyword evidence="4" id="KW-1185">Reference proteome</keyword>
<keyword evidence="1" id="KW-0732">Signal</keyword>
<feature type="domain" description="SLH" evidence="2">
    <location>
        <begin position="24"/>
        <end position="52"/>
    </location>
</feature>
<evidence type="ECO:0000259" key="2">
    <source>
        <dbReference type="Pfam" id="PF00395"/>
    </source>
</evidence>
<evidence type="ECO:0000313" key="4">
    <source>
        <dbReference type="Proteomes" id="UP000265341"/>
    </source>
</evidence>
<evidence type="ECO:0000256" key="1">
    <source>
        <dbReference type="SAM" id="SignalP"/>
    </source>
</evidence>
<comment type="caution">
    <text evidence="3">The sequence shown here is derived from an EMBL/GenBank/DDBJ whole genome shotgun (WGS) entry which is preliminary data.</text>
</comment>
<protein>
    <recommendedName>
        <fullName evidence="2">SLH domain-containing protein</fullName>
    </recommendedName>
</protein>
<accession>A0A399EIU3</accession>
<feature type="chain" id="PRO_5017378417" description="SLH domain-containing protein" evidence="1">
    <location>
        <begin position="20"/>
        <end position="160"/>
    </location>
</feature>
<name>A0A399EIU3_9DEIN</name>
<sequence>MRWLLASLAVLGLAGAQQAPRGGFVDVPPCHWAAEAVRALAAKELVQGSPAGSRELVENALRQVFEGLRCGDPGWSLEFLEGAAASFAAGSVEKLEGFELRKLQTSIDGDRASVAFQLVVSREGVVYTRQGTARLVSIQPGWKVLYESLVELKLPFFPKP</sequence>
<dbReference type="Pfam" id="PF00395">
    <property type="entry name" value="SLH"/>
    <property type="match status" value="1"/>
</dbReference>
<proteinExistence type="predicted"/>
<gene>
    <name evidence="3" type="ORF">Mrose_02554</name>
</gene>
<organism evidence="3 4">
    <name type="scientific">Calidithermus roseus</name>
    <dbReference type="NCBI Taxonomy" id="1644118"/>
    <lineage>
        <taxon>Bacteria</taxon>
        <taxon>Thermotogati</taxon>
        <taxon>Deinococcota</taxon>
        <taxon>Deinococci</taxon>
        <taxon>Thermales</taxon>
        <taxon>Thermaceae</taxon>
        <taxon>Calidithermus</taxon>
    </lineage>
</organism>
<dbReference type="EMBL" id="QWLA01000054">
    <property type="protein sequence ID" value="RIH84617.1"/>
    <property type="molecule type" value="Genomic_DNA"/>
</dbReference>
<evidence type="ECO:0000313" key="3">
    <source>
        <dbReference type="EMBL" id="RIH84617.1"/>
    </source>
</evidence>
<dbReference type="Proteomes" id="UP000265341">
    <property type="component" value="Unassembled WGS sequence"/>
</dbReference>